<evidence type="ECO:0000313" key="2">
    <source>
        <dbReference type="Proteomes" id="UP000824540"/>
    </source>
</evidence>
<comment type="caution">
    <text evidence="1">The sequence shown here is derived from an EMBL/GenBank/DDBJ whole genome shotgun (WGS) entry which is preliminary data.</text>
</comment>
<protein>
    <submittedName>
        <fullName evidence="1">Uncharacterized protein</fullName>
    </submittedName>
</protein>
<accession>A0A8T2N8U7</accession>
<name>A0A8T2N8U7_9TELE</name>
<dbReference type="Proteomes" id="UP000824540">
    <property type="component" value="Unassembled WGS sequence"/>
</dbReference>
<sequence>MLSEDTSGINRQHSLCRCWGLRWTQSTQCSFPITQATPTGRARSSPLTNCMCCTRGSSLTTSTTMTTC</sequence>
<proteinExistence type="predicted"/>
<reference evidence="1" key="1">
    <citation type="thesis" date="2021" institute="BYU ScholarsArchive" country="Provo, UT, USA">
        <title>Applications of and Algorithms for Genome Assembly and Genomic Analyses with an Emphasis on Marine Teleosts.</title>
        <authorList>
            <person name="Pickett B.D."/>
        </authorList>
    </citation>
    <scope>NUCLEOTIDE SEQUENCE</scope>
    <source>
        <strain evidence="1">HI-2016</strain>
    </source>
</reference>
<keyword evidence="2" id="KW-1185">Reference proteome</keyword>
<dbReference type="EMBL" id="JAFBMS010000228">
    <property type="protein sequence ID" value="KAG9332927.1"/>
    <property type="molecule type" value="Genomic_DNA"/>
</dbReference>
<dbReference type="AlphaFoldDB" id="A0A8T2N8U7"/>
<organism evidence="1 2">
    <name type="scientific">Albula glossodonta</name>
    <name type="common">roundjaw bonefish</name>
    <dbReference type="NCBI Taxonomy" id="121402"/>
    <lineage>
        <taxon>Eukaryota</taxon>
        <taxon>Metazoa</taxon>
        <taxon>Chordata</taxon>
        <taxon>Craniata</taxon>
        <taxon>Vertebrata</taxon>
        <taxon>Euteleostomi</taxon>
        <taxon>Actinopterygii</taxon>
        <taxon>Neopterygii</taxon>
        <taxon>Teleostei</taxon>
        <taxon>Albuliformes</taxon>
        <taxon>Albulidae</taxon>
        <taxon>Albula</taxon>
    </lineage>
</organism>
<evidence type="ECO:0000313" key="1">
    <source>
        <dbReference type="EMBL" id="KAG9332927.1"/>
    </source>
</evidence>
<gene>
    <name evidence="1" type="ORF">JZ751_014021</name>
</gene>